<name>A0A844G766_9BACT</name>
<proteinExistence type="predicted"/>
<gene>
    <name evidence="1" type="ORF">FYJ85_22325</name>
</gene>
<comment type="caution">
    <text evidence="1">The sequence shown here is derived from an EMBL/GenBank/DDBJ whole genome shotgun (WGS) entry which is preliminary data.</text>
</comment>
<evidence type="ECO:0000313" key="1">
    <source>
        <dbReference type="EMBL" id="MST99770.1"/>
    </source>
</evidence>
<dbReference type="RefSeq" id="WP_154420929.1">
    <property type="nucleotide sequence ID" value="NZ_VUNS01000055.1"/>
</dbReference>
<reference evidence="1 2" key="1">
    <citation type="submission" date="2019-08" db="EMBL/GenBank/DDBJ databases">
        <title>In-depth cultivation of the pig gut microbiome towards novel bacterial diversity and tailored functional studies.</title>
        <authorList>
            <person name="Wylensek D."/>
            <person name="Hitch T.C.A."/>
            <person name="Clavel T."/>
        </authorList>
    </citation>
    <scope>NUCLEOTIDE SEQUENCE [LARGE SCALE GENOMIC DNA]</scope>
    <source>
        <strain evidence="1 2">BBE-744-WT-12</strain>
    </source>
</reference>
<accession>A0A844G766</accession>
<dbReference type="EMBL" id="VUNS01000055">
    <property type="protein sequence ID" value="MST99770.1"/>
    <property type="molecule type" value="Genomic_DNA"/>
</dbReference>
<dbReference type="Proteomes" id="UP000435649">
    <property type="component" value="Unassembled WGS sequence"/>
</dbReference>
<dbReference type="AlphaFoldDB" id="A0A844G766"/>
<keyword evidence="2" id="KW-1185">Reference proteome</keyword>
<organism evidence="1 2">
    <name type="scientific">Victivallis lenta</name>
    <dbReference type="NCBI Taxonomy" id="2606640"/>
    <lineage>
        <taxon>Bacteria</taxon>
        <taxon>Pseudomonadati</taxon>
        <taxon>Lentisphaerota</taxon>
        <taxon>Lentisphaeria</taxon>
        <taxon>Victivallales</taxon>
        <taxon>Victivallaceae</taxon>
        <taxon>Victivallis</taxon>
    </lineage>
</organism>
<protein>
    <submittedName>
        <fullName evidence="1">Uncharacterized protein</fullName>
    </submittedName>
</protein>
<sequence length="405" mass="46859">MTDYMEFIYWAIRYIDRTEKRMKDRRLEIDLDSLPLDLQFCMKYKIEAENLLHSRELRAYRQYFHETAGFTDHGSGGFRATAGPVLYFEDEKGNQVYERDVKEILGLDPSVSTFPFPAYVDRYLAFNGSASDIKLDEDELRNLRIFSEHYDELEQSKIEFPGLTGVSAVRVIFKNSRSELKAFAMLFRKLYSNDPNEPGSFPNVSNFLKNHPNTALGLLAEDSLQYFNALKDVDIRKTNALKHFGIFIEPLFEKYPEPLTVHDIIQLILYTQYQHAAKKSREEKLNKIRAFLNSQDCDEILKHVFLMILCTFQLLFLNAGGSYAGVYKQLCCNPSSASSSAQIKQLGLRGISTVEIEKRKILEKYMRLYAVELWKEAGQSGTPYDFEAEAKTRILAVSRSHDKWV</sequence>
<evidence type="ECO:0000313" key="2">
    <source>
        <dbReference type="Proteomes" id="UP000435649"/>
    </source>
</evidence>